<feature type="transmembrane region" description="Helical" evidence="1">
    <location>
        <begin position="12"/>
        <end position="35"/>
    </location>
</feature>
<evidence type="ECO:0000313" key="2">
    <source>
        <dbReference type="EMBL" id="QRH01345.1"/>
    </source>
</evidence>
<keyword evidence="3" id="KW-1185">Reference proteome</keyword>
<feature type="transmembrane region" description="Helical" evidence="1">
    <location>
        <begin position="140"/>
        <end position="160"/>
    </location>
</feature>
<gene>
    <name evidence="2" type="ORF">JQC75_16055</name>
</gene>
<keyword evidence="1" id="KW-1133">Transmembrane helix</keyword>
<keyword evidence="1" id="KW-0812">Transmembrane</keyword>
<keyword evidence="1" id="KW-0472">Membrane</keyword>
<dbReference type="PANTHER" id="PTHR31721:SF4">
    <property type="entry name" value="OS06G0710300 PROTEIN"/>
    <property type="match status" value="1"/>
</dbReference>
<dbReference type="InterPro" id="IPR005134">
    <property type="entry name" value="UPF0114"/>
</dbReference>
<reference evidence="2 3" key="1">
    <citation type="journal article" date="2012" name="Antonie Van Leeuwenhoek">
        <title>Shewanella litorisediminis sp. nov., a gammaproteobacterium isolated from a tidal flat sediment.</title>
        <authorList>
            <person name="Lee M.H."/>
            <person name="Yoon J.H."/>
        </authorList>
    </citation>
    <scope>NUCLEOTIDE SEQUENCE [LARGE SCALE GENOMIC DNA]</scope>
    <source>
        <strain evidence="2 3">SMK1-12</strain>
    </source>
</reference>
<sequence length="166" mass="18372">MKNQLERLLWSSRLSVIFGVVACIVAALVVFIMGAKDVLHMLHLLWDYLASGSLEVRNDLVMVVIEILDTFLLGAVLLIFAFGLYELFIRDIKPASESEVGGKILIISSIDSLKSKLGKVILMMLVIKLFSFFSELKPQSALELLYMAGVVVLVALALMLTKDKQA</sequence>
<dbReference type="Pfam" id="PF03350">
    <property type="entry name" value="UPF0114"/>
    <property type="match status" value="1"/>
</dbReference>
<organism evidence="2 3">
    <name type="scientific">Shewanella litorisediminis</name>
    <dbReference type="NCBI Taxonomy" id="1173586"/>
    <lineage>
        <taxon>Bacteria</taxon>
        <taxon>Pseudomonadati</taxon>
        <taxon>Pseudomonadota</taxon>
        <taxon>Gammaproteobacteria</taxon>
        <taxon>Alteromonadales</taxon>
        <taxon>Shewanellaceae</taxon>
        <taxon>Shewanella</taxon>
    </lineage>
</organism>
<dbReference type="PIRSF" id="PIRSF026509">
    <property type="entry name" value="UCP026509"/>
    <property type="match status" value="1"/>
</dbReference>
<feature type="transmembrane region" description="Helical" evidence="1">
    <location>
        <begin position="60"/>
        <end position="85"/>
    </location>
</feature>
<feature type="transmembrane region" description="Helical" evidence="1">
    <location>
        <begin position="117"/>
        <end position="134"/>
    </location>
</feature>
<dbReference type="PANTHER" id="PTHR31721">
    <property type="entry name" value="OS06G0710300 PROTEIN"/>
    <property type="match status" value="1"/>
</dbReference>
<proteinExistence type="predicted"/>
<name>A0ABX7G1Z1_9GAMM</name>
<dbReference type="EMBL" id="CP069213">
    <property type="protein sequence ID" value="QRH01345.1"/>
    <property type="molecule type" value="Genomic_DNA"/>
</dbReference>
<dbReference type="RefSeq" id="WP_203325027.1">
    <property type="nucleotide sequence ID" value="NZ_CP069213.1"/>
</dbReference>
<accession>A0ABX7G1Z1</accession>
<dbReference type="Proteomes" id="UP000596252">
    <property type="component" value="Chromosome"/>
</dbReference>
<evidence type="ECO:0000313" key="3">
    <source>
        <dbReference type="Proteomes" id="UP000596252"/>
    </source>
</evidence>
<protein>
    <submittedName>
        <fullName evidence="2">YqhA family protein</fullName>
    </submittedName>
</protein>
<evidence type="ECO:0000256" key="1">
    <source>
        <dbReference type="SAM" id="Phobius"/>
    </source>
</evidence>